<sequence length="322" mass="35727">MTTLPALSFDESKRAKILLATKVAMMMGRKLEEGDWGNVYCAAKGIPDSGWSNLHIDVNYLGLGVEHKLLRCSQLNGRPIKSVCGTTLMHPAATRSIRIDNTSAPANLVMQDVFQQYSALIRTRTAAVLSKSQGNAPDMRVGWLLWEDNLTEFLYFEEAMTPPDPSLYYAEWNETGARGARKSSKSLWIFDKSTNQKRYSVTTSAGIKIQPYFDVPAPSDPNLYYFRVQSEPISPDTIQIWVAASTAQALKQQLGELTRENFSAAVLSLAQKSDHQITPINAEHDLAVPIPISVSAHAVLISMWEGAKSDEHRAQLLLKELS</sequence>
<dbReference type="OrthoDB" id="7058452at2"/>
<dbReference type="EMBL" id="QKYU01000001">
    <property type="protein sequence ID" value="PZW50865.1"/>
    <property type="molecule type" value="Genomic_DNA"/>
</dbReference>
<gene>
    <name evidence="1" type="ORF">C8P66_10178</name>
</gene>
<accession>A0A2W7IXF3</accession>
<dbReference type="AlphaFoldDB" id="A0A2W7IXF3"/>
<organism evidence="1 2">
    <name type="scientific">Humitalea rosea</name>
    <dbReference type="NCBI Taxonomy" id="990373"/>
    <lineage>
        <taxon>Bacteria</taxon>
        <taxon>Pseudomonadati</taxon>
        <taxon>Pseudomonadota</taxon>
        <taxon>Alphaproteobacteria</taxon>
        <taxon>Acetobacterales</taxon>
        <taxon>Roseomonadaceae</taxon>
        <taxon>Humitalea</taxon>
    </lineage>
</organism>
<proteinExistence type="predicted"/>
<name>A0A2W7IXF3_9PROT</name>
<comment type="caution">
    <text evidence="1">The sequence shown here is derived from an EMBL/GenBank/DDBJ whole genome shotgun (WGS) entry which is preliminary data.</text>
</comment>
<protein>
    <submittedName>
        <fullName evidence="1">Uncharacterized protein</fullName>
    </submittedName>
</protein>
<dbReference type="Proteomes" id="UP000249688">
    <property type="component" value="Unassembled WGS sequence"/>
</dbReference>
<evidence type="ECO:0000313" key="1">
    <source>
        <dbReference type="EMBL" id="PZW50865.1"/>
    </source>
</evidence>
<keyword evidence="2" id="KW-1185">Reference proteome</keyword>
<reference evidence="1 2" key="1">
    <citation type="submission" date="2018-06" db="EMBL/GenBank/DDBJ databases">
        <title>Genomic Encyclopedia of Archaeal and Bacterial Type Strains, Phase II (KMG-II): from individual species to whole genera.</title>
        <authorList>
            <person name="Goeker M."/>
        </authorList>
    </citation>
    <scope>NUCLEOTIDE SEQUENCE [LARGE SCALE GENOMIC DNA]</scope>
    <source>
        <strain evidence="1 2">DSM 24525</strain>
    </source>
</reference>
<evidence type="ECO:0000313" key="2">
    <source>
        <dbReference type="Proteomes" id="UP000249688"/>
    </source>
</evidence>
<dbReference type="RefSeq" id="WP_111396162.1">
    <property type="nucleotide sequence ID" value="NZ_QKYU01000001.1"/>
</dbReference>